<evidence type="ECO:0000313" key="6">
    <source>
        <dbReference type="Proteomes" id="UP000231279"/>
    </source>
</evidence>
<name>A0A2G9GLR2_9LAMI</name>
<dbReference type="PANTHER" id="PTHR35735:SF8">
    <property type="entry name" value="PROTEIN NIM1-INTERACTING 2"/>
    <property type="match status" value="1"/>
</dbReference>
<evidence type="ECO:0000256" key="4">
    <source>
        <dbReference type="SAM" id="MobiDB-lite"/>
    </source>
</evidence>
<comment type="caution">
    <text evidence="5">The sequence shown here is derived from an EMBL/GenBank/DDBJ whole genome shotgun (WGS) entry which is preliminary data.</text>
</comment>
<feature type="compositionally biased region" description="Basic and acidic residues" evidence="4">
    <location>
        <begin position="88"/>
        <end position="114"/>
    </location>
</feature>
<gene>
    <name evidence="5" type="ORF">CDL12_21507</name>
</gene>
<dbReference type="Pfam" id="PF15699">
    <property type="entry name" value="NPR1_interact"/>
    <property type="match status" value="1"/>
</dbReference>
<comment type="subcellular location">
    <subcellularLocation>
        <location evidence="1">Nucleus</location>
    </subcellularLocation>
</comment>
<feature type="compositionally biased region" description="Basic and acidic residues" evidence="4">
    <location>
        <begin position="9"/>
        <end position="31"/>
    </location>
</feature>
<dbReference type="InterPro" id="IPR034577">
    <property type="entry name" value="NIMIN-2"/>
</dbReference>
<evidence type="ECO:0000256" key="1">
    <source>
        <dbReference type="ARBA" id="ARBA00004123"/>
    </source>
</evidence>
<accession>A0A2G9GLR2</accession>
<feature type="region of interest" description="Disordered" evidence="4">
    <location>
        <begin position="1"/>
        <end position="41"/>
    </location>
</feature>
<dbReference type="GO" id="GO:0005634">
    <property type="term" value="C:nucleus"/>
    <property type="evidence" value="ECO:0007669"/>
    <property type="project" value="UniProtKB-SubCell"/>
</dbReference>
<evidence type="ECO:0000313" key="5">
    <source>
        <dbReference type="EMBL" id="PIN05960.1"/>
    </source>
</evidence>
<dbReference type="GO" id="GO:0010112">
    <property type="term" value="P:regulation of systemic acquired resistance"/>
    <property type="evidence" value="ECO:0007669"/>
    <property type="project" value="InterPro"/>
</dbReference>
<dbReference type="PANTHER" id="PTHR35735">
    <property type="entry name" value="PROTEIN NIM1-INTERACTING 2"/>
    <property type="match status" value="1"/>
</dbReference>
<comment type="similarity">
    <text evidence="2">Belongs to the NPR1-interactor family.</text>
</comment>
<evidence type="ECO:0000256" key="2">
    <source>
        <dbReference type="ARBA" id="ARBA00009937"/>
    </source>
</evidence>
<organism evidence="5 6">
    <name type="scientific">Handroanthus impetiginosus</name>
    <dbReference type="NCBI Taxonomy" id="429701"/>
    <lineage>
        <taxon>Eukaryota</taxon>
        <taxon>Viridiplantae</taxon>
        <taxon>Streptophyta</taxon>
        <taxon>Embryophyta</taxon>
        <taxon>Tracheophyta</taxon>
        <taxon>Spermatophyta</taxon>
        <taxon>Magnoliopsida</taxon>
        <taxon>eudicotyledons</taxon>
        <taxon>Gunneridae</taxon>
        <taxon>Pentapetalae</taxon>
        <taxon>asterids</taxon>
        <taxon>lamiids</taxon>
        <taxon>Lamiales</taxon>
        <taxon>Bignoniaceae</taxon>
        <taxon>Crescentiina</taxon>
        <taxon>Tabebuia alliance</taxon>
        <taxon>Handroanthus</taxon>
    </lineage>
</organism>
<feature type="region of interest" description="Disordered" evidence="4">
    <location>
        <begin position="64"/>
        <end position="123"/>
    </location>
</feature>
<dbReference type="Proteomes" id="UP000231279">
    <property type="component" value="Unassembled WGS sequence"/>
</dbReference>
<dbReference type="InterPro" id="IPR031425">
    <property type="entry name" value="NPR1/NH1-interacting"/>
</dbReference>
<dbReference type="OrthoDB" id="1098796at2759"/>
<keyword evidence="3" id="KW-0539">Nucleus</keyword>
<evidence type="ECO:0000256" key="3">
    <source>
        <dbReference type="ARBA" id="ARBA00023242"/>
    </source>
</evidence>
<protein>
    <submittedName>
        <fullName evidence="5">Uncharacterized protein</fullName>
    </submittedName>
</protein>
<sequence length="123" mass="14099">MELEKRKRRDDGESNGKREKPMEDDDVKKVEPQAPPGDEEVDEFFAILKRIKVAVRYFQRRDSISCTDGELAAKPSWIPSFEREDFDDARKDPESKNRNEGLDGSSKKKNEGLDLNRCPAPDG</sequence>
<proteinExistence type="inferred from homology"/>
<dbReference type="EMBL" id="NKXS01004566">
    <property type="protein sequence ID" value="PIN05960.1"/>
    <property type="molecule type" value="Genomic_DNA"/>
</dbReference>
<reference evidence="6" key="1">
    <citation type="journal article" date="2018" name="Gigascience">
        <title>Genome assembly of the Pink Ipe (Handroanthus impetiginosus, Bignoniaceae), a highly valued, ecologically keystone Neotropical timber forest tree.</title>
        <authorList>
            <person name="Silva-Junior O.B."/>
            <person name="Grattapaglia D."/>
            <person name="Novaes E."/>
            <person name="Collevatti R.G."/>
        </authorList>
    </citation>
    <scope>NUCLEOTIDE SEQUENCE [LARGE SCALE GENOMIC DNA]</scope>
    <source>
        <strain evidence="6">cv. UFG-1</strain>
    </source>
</reference>
<dbReference type="AlphaFoldDB" id="A0A2G9GLR2"/>
<keyword evidence="6" id="KW-1185">Reference proteome</keyword>